<reference evidence="2 3" key="1">
    <citation type="submission" date="2024-10" db="EMBL/GenBank/DDBJ databases">
        <title>The Natural Products Discovery Center: Release of the First 8490 Sequenced Strains for Exploring Actinobacteria Biosynthetic Diversity.</title>
        <authorList>
            <person name="Kalkreuter E."/>
            <person name="Kautsar S.A."/>
            <person name="Yang D."/>
            <person name="Bader C.D."/>
            <person name="Teijaro C.N."/>
            <person name="Fluegel L."/>
            <person name="Davis C.M."/>
            <person name="Simpson J.R."/>
            <person name="Lauterbach L."/>
            <person name="Steele A.D."/>
            <person name="Gui C."/>
            <person name="Meng S."/>
            <person name="Li G."/>
            <person name="Viehrig K."/>
            <person name="Ye F."/>
            <person name="Su P."/>
            <person name="Kiefer A.F."/>
            <person name="Nichols A."/>
            <person name="Cepeda A.J."/>
            <person name="Yan W."/>
            <person name="Fan B."/>
            <person name="Jiang Y."/>
            <person name="Adhikari A."/>
            <person name="Zheng C.-J."/>
            <person name="Schuster L."/>
            <person name="Cowan T.M."/>
            <person name="Smanski M.J."/>
            <person name="Chevrette M.G."/>
            <person name="De Carvalho L.P.S."/>
            <person name="Shen B."/>
        </authorList>
    </citation>
    <scope>NUCLEOTIDE SEQUENCE [LARGE SCALE GENOMIC DNA]</scope>
    <source>
        <strain evidence="2 3">NPDC049503</strain>
    </source>
</reference>
<sequence>MNRKKITAIAGGLFAAMLSLTTPAAAAEAVTAYNYKIQYLVAEPDDSMETSCVQRRIELAAGNYDWAQFFNGGADVMRPNMYLGAGWYTWTDCLDPNGSDAYDYFHTTTLDPDNPSWETATISGPWWLADSKNVGWGSRLAPLFLLSTVGEKAPDGLTGLSPQVESRAG</sequence>
<organism evidence="2 3">
    <name type="scientific">Nonomuraea indica</name>
    <dbReference type="NCBI Taxonomy" id="1581193"/>
    <lineage>
        <taxon>Bacteria</taxon>
        <taxon>Bacillati</taxon>
        <taxon>Actinomycetota</taxon>
        <taxon>Actinomycetes</taxon>
        <taxon>Streptosporangiales</taxon>
        <taxon>Streptosporangiaceae</taxon>
        <taxon>Nonomuraea</taxon>
    </lineage>
</organism>
<evidence type="ECO:0000313" key="3">
    <source>
        <dbReference type="Proteomes" id="UP001612928"/>
    </source>
</evidence>
<dbReference type="EMBL" id="JBITMB010000009">
    <property type="protein sequence ID" value="MFI7444856.1"/>
    <property type="molecule type" value="Genomic_DNA"/>
</dbReference>
<keyword evidence="3" id="KW-1185">Reference proteome</keyword>
<keyword evidence="1" id="KW-0732">Signal</keyword>
<evidence type="ECO:0000313" key="2">
    <source>
        <dbReference type="EMBL" id="MFI7444856.1"/>
    </source>
</evidence>
<gene>
    <name evidence="2" type="ORF">ACIBP5_33195</name>
</gene>
<feature type="signal peptide" evidence="1">
    <location>
        <begin position="1"/>
        <end position="26"/>
    </location>
</feature>
<accession>A0ABW8ADL5</accession>
<dbReference type="RefSeq" id="WP_397025158.1">
    <property type="nucleotide sequence ID" value="NZ_JBITMB010000009.1"/>
</dbReference>
<protein>
    <submittedName>
        <fullName evidence="2">Uncharacterized protein</fullName>
    </submittedName>
</protein>
<name>A0ABW8ADL5_9ACTN</name>
<proteinExistence type="predicted"/>
<dbReference type="Proteomes" id="UP001612928">
    <property type="component" value="Unassembled WGS sequence"/>
</dbReference>
<feature type="chain" id="PRO_5045813107" evidence="1">
    <location>
        <begin position="27"/>
        <end position="169"/>
    </location>
</feature>
<comment type="caution">
    <text evidence="2">The sequence shown here is derived from an EMBL/GenBank/DDBJ whole genome shotgun (WGS) entry which is preliminary data.</text>
</comment>
<evidence type="ECO:0000256" key="1">
    <source>
        <dbReference type="SAM" id="SignalP"/>
    </source>
</evidence>